<comment type="caution">
    <text evidence="1">The sequence shown here is derived from an EMBL/GenBank/DDBJ whole genome shotgun (WGS) entry which is preliminary data.</text>
</comment>
<name>A0A6N9TG04_9ALTE</name>
<evidence type="ECO:0000313" key="2">
    <source>
        <dbReference type="Proteomes" id="UP000471381"/>
    </source>
</evidence>
<proteinExistence type="predicted"/>
<dbReference type="RefSeq" id="WP_163105395.1">
    <property type="nucleotide sequence ID" value="NZ_JAAAWO010000002.1"/>
</dbReference>
<accession>A0A6N9TG04</accession>
<keyword evidence="2" id="KW-1185">Reference proteome</keyword>
<organism evidence="1 2">
    <name type="scientific">Alteromonas genovensis</name>
    <dbReference type="NCBI Taxonomy" id="471225"/>
    <lineage>
        <taxon>Bacteria</taxon>
        <taxon>Pseudomonadati</taxon>
        <taxon>Pseudomonadota</taxon>
        <taxon>Gammaproteobacteria</taxon>
        <taxon>Alteromonadales</taxon>
        <taxon>Alteromonadaceae</taxon>
        <taxon>Alteromonas/Salinimonas group</taxon>
        <taxon>Alteromonas</taxon>
    </lineage>
</organism>
<evidence type="ECO:0000313" key="1">
    <source>
        <dbReference type="EMBL" id="NDW14856.1"/>
    </source>
</evidence>
<reference evidence="1 2" key="1">
    <citation type="submission" date="2020-01" db="EMBL/GenBank/DDBJ databases">
        <title>Genomes of bacteria type strains.</title>
        <authorList>
            <person name="Chen J."/>
            <person name="Zhu S."/>
            <person name="Yang J."/>
        </authorList>
    </citation>
    <scope>NUCLEOTIDE SEQUENCE [LARGE SCALE GENOMIC DNA]</scope>
    <source>
        <strain evidence="1 2">LMG 24078</strain>
    </source>
</reference>
<gene>
    <name evidence="1" type="ORF">GTQ48_04840</name>
</gene>
<sequence length="70" mass="7834">MDSKSIPELLKRSLQSHMAEADLREDEETQDIIAKLSVLSDKVAAAKAKALEKRAQRLVQEKIADEKLSD</sequence>
<dbReference type="AlphaFoldDB" id="A0A6N9TG04"/>
<dbReference type="Proteomes" id="UP000471381">
    <property type="component" value="Unassembled WGS sequence"/>
</dbReference>
<dbReference type="EMBL" id="JAAAWO010000002">
    <property type="protein sequence ID" value="NDW14856.1"/>
    <property type="molecule type" value="Genomic_DNA"/>
</dbReference>
<protein>
    <submittedName>
        <fullName evidence="1">Uncharacterized protein</fullName>
    </submittedName>
</protein>